<evidence type="ECO:0000259" key="4">
    <source>
        <dbReference type="PROSITE" id="PS51462"/>
    </source>
</evidence>
<sequence>MPADAGAAPEPAATELERAARGAVSNPRLAREYLALLRGTPRALYRDGGPAHLTASAVVVDAPGEHVALVWHLKGLFWVQPGGHLEDGEVSLEQAARREVAEEIGLEDLELVGDGPAMLHRHGLDAAFGRCREHWDVQFLLRAPLPAAQMPLRASEESGAAEWFPWPSRTPLAGTAQELLPSGVVPDLPATLEALADRYTAVRG</sequence>
<dbReference type="PANTHER" id="PTHR43736">
    <property type="entry name" value="ADP-RIBOSE PYROPHOSPHATASE"/>
    <property type="match status" value="1"/>
</dbReference>
<keyword evidence="2" id="KW-0378">Hydrolase</keyword>
<name>A0A9D2Q1Z3_9MICO</name>
<dbReference type="EMBL" id="DWWC01000134">
    <property type="protein sequence ID" value="HJC69435.1"/>
    <property type="molecule type" value="Genomic_DNA"/>
</dbReference>
<dbReference type="InterPro" id="IPR020476">
    <property type="entry name" value="Nudix_hydrolase"/>
</dbReference>
<feature type="region of interest" description="Disordered" evidence="3">
    <location>
        <begin position="1"/>
        <end position="20"/>
    </location>
</feature>
<organism evidence="5 6">
    <name type="scientific">Candidatus Brachybacterium intestinipullorum</name>
    <dbReference type="NCBI Taxonomy" id="2838512"/>
    <lineage>
        <taxon>Bacteria</taxon>
        <taxon>Bacillati</taxon>
        <taxon>Actinomycetota</taxon>
        <taxon>Actinomycetes</taxon>
        <taxon>Micrococcales</taxon>
        <taxon>Dermabacteraceae</taxon>
        <taxon>Brachybacterium</taxon>
    </lineage>
</organism>
<dbReference type="PRINTS" id="PR00502">
    <property type="entry name" value="NUDIXFAMILY"/>
</dbReference>
<evidence type="ECO:0000256" key="2">
    <source>
        <dbReference type="ARBA" id="ARBA00022801"/>
    </source>
</evidence>
<reference evidence="5" key="1">
    <citation type="journal article" date="2021" name="PeerJ">
        <title>Extensive microbial diversity within the chicken gut microbiome revealed by metagenomics and culture.</title>
        <authorList>
            <person name="Gilroy R."/>
            <person name="Ravi A."/>
            <person name="Getino M."/>
            <person name="Pursley I."/>
            <person name="Horton D.L."/>
            <person name="Alikhan N.F."/>
            <person name="Baker D."/>
            <person name="Gharbi K."/>
            <person name="Hall N."/>
            <person name="Watson M."/>
            <person name="Adriaenssens E.M."/>
            <person name="Foster-Nyarko E."/>
            <person name="Jarju S."/>
            <person name="Secka A."/>
            <person name="Antonio M."/>
            <person name="Oren A."/>
            <person name="Chaudhuri R.R."/>
            <person name="La Ragione R."/>
            <person name="Hildebrand F."/>
            <person name="Pallen M.J."/>
        </authorList>
    </citation>
    <scope>NUCLEOTIDE SEQUENCE</scope>
    <source>
        <strain evidence="5">CHK130-7132</strain>
    </source>
</reference>
<comment type="similarity">
    <text evidence="1">Belongs to the Nudix hydrolase family.</text>
</comment>
<dbReference type="PROSITE" id="PS51462">
    <property type="entry name" value="NUDIX"/>
    <property type="match status" value="1"/>
</dbReference>
<evidence type="ECO:0000256" key="3">
    <source>
        <dbReference type="SAM" id="MobiDB-lite"/>
    </source>
</evidence>
<dbReference type="Pfam" id="PF00293">
    <property type="entry name" value="NUDIX"/>
    <property type="match status" value="1"/>
</dbReference>
<dbReference type="Proteomes" id="UP000823854">
    <property type="component" value="Unassembled WGS sequence"/>
</dbReference>
<dbReference type="GO" id="GO:0016787">
    <property type="term" value="F:hydrolase activity"/>
    <property type="evidence" value="ECO:0007669"/>
    <property type="project" value="UniProtKB-KW"/>
</dbReference>
<dbReference type="InterPro" id="IPR015797">
    <property type="entry name" value="NUDIX_hydrolase-like_dom_sf"/>
</dbReference>
<feature type="domain" description="Nudix hydrolase" evidence="4">
    <location>
        <begin position="50"/>
        <end position="193"/>
    </location>
</feature>
<dbReference type="PANTHER" id="PTHR43736:SF1">
    <property type="entry name" value="DIHYDRONEOPTERIN TRIPHOSPHATE DIPHOSPHATASE"/>
    <property type="match status" value="1"/>
</dbReference>
<accession>A0A9D2Q1Z3</accession>
<dbReference type="SUPFAM" id="SSF55811">
    <property type="entry name" value="Nudix"/>
    <property type="match status" value="1"/>
</dbReference>
<dbReference type="Gene3D" id="3.90.79.10">
    <property type="entry name" value="Nucleoside Triphosphate Pyrophosphohydrolase"/>
    <property type="match status" value="1"/>
</dbReference>
<reference evidence="5" key="2">
    <citation type="submission" date="2021-04" db="EMBL/GenBank/DDBJ databases">
        <authorList>
            <person name="Gilroy R."/>
        </authorList>
    </citation>
    <scope>NUCLEOTIDE SEQUENCE</scope>
    <source>
        <strain evidence="5">CHK130-7132</strain>
    </source>
</reference>
<proteinExistence type="inferred from homology"/>
<gene>
    <name evidence="5" type="ORF">H9932_07120</name>
</gene>
<evidence type="ECO:0000313" key="6">
    <source>
        <dbReference type="Proteomes" id="UP000823854"/>
    </source>
</evidence>
<protein>
    <submittedName>
        <fullName evidence="5">NUDIX domain-containing protein</fullName>
    </submittedName>
</protein>
<evidence type="ECO:0000313" key="5">
    <source>
        <dbReference type="EMBL" id="HJC69435.1"/>
    </source>
</evidence>
<comment type="caution">
    <text evidence="5">The sequence shown here is derived from an EMBL/GenBank/DDBJ whole genome shotgun (WGS) entry which is preliminary data.</text>
</comment>
<evidence type="ECO:0000256" key="1">
    <source>
        <dbReference type="ARBA" id="ARBA00005582"/>
    </source>
</evidence>
<dbReference type="InterPro" id="IPR000086">
    <property type="entry name" value="NUDIX_hydrolase_dom"/>
</dbReference>
<dbReference type="AlphaFoldDB" id="A0A9D2Q1Z3"/>
<feature type="compositionally biased region" description="Low complexity" evidence="3">
    <location>
        <begin position="1"/>
        <end position="14"/>
    </location>
</feature>
<dbReference type="CDD" id="cd03674">
    <property type="entry name" value="NUDIX_Hydrolase"/>
    <property type="match status" value="1"/>
</dbReference>